<reference evidence="10 11" key="1">
    <citation type="submission" date="2025-05" db="UniProtKB">
        <authorList>
            <consortium name="RefSeq"/>
        </authorList>
    </citation>
    <scope>NUCLEOTIDE SEQUENCE [LARGE SCALE GENOMIC DNA]</scope>
    <source>
        <tissue evidence="11 12">Adult</tissue>
    </source>
</reference>
<dbReference type="PANTHER" id="PTHR14319">
    <property type="entry name" value="FIVE-SPAN TRANSMEMBRANE PROTEIN M83"/>
    <property type="match status" value="1"/>
</dbReference>
<feature type="transmembrane region" description="Helical" evidence="8">
    <location>
        <begin position="915"/>
        <end position="936"/>
    </location>
</feature>
<dbReference type="Proteomes" id="UP001652620">
    <property type="component" value="Chromosome 2"/>
</dbReference>
<dbReference type="RefSeq" id="XP_049305831.1">
    <property type="nucleotide sequence ID" value="XM_049449874.1"/>
</dbReference>
<dbReference type="PROSITE" id="PS00022">
    <property type="entry name" value="EGF_1"/>
    <property type="match status" value="1"/>
</dbReference>
<comment type="subcellular location">
    <subcellularLocation>
        <location evidence="1">Cell membrane</location>
        <topology evidence="1">Multi-pass membrane protein</topology>
    </subcellularLocation>
</comment>
<dbReference type="RefSeq" id="XP_049305828.1">
    <property type="nucleotide sequence ID" value="XM_049449871.1"/>
</dbReference>
<keyword evidence="3" id="KW-1003">Cell membrane</keyword>
<feature type="disulfide bond" evidence="7">
    <location>
        <begin position="747"/>
        <end position="756"/>
    </location>
</feature>
<evidence type="ECO:0000256" key="7">
    <source>
        <dbReference type="PROSITE-ProRule" id="PRU00076"/>
    </source>
</evidence>
<feature type="transmembrane region" description="Helical" evidence="8">
    <location>
        <begin position="793"/>
        <end position="813"/>
    </location>
</feature>
<dbReference type="RefSeq" id="XP_049305832.1">
    <property type="nucleotide sequence ID" value="XM_049449875.1"/>
</dbReference>
<dbReference type="PANTHER" id="PTHR14319:SF3">
    <property type="entry name" value="TRANSMEMBRANE PROTEIN-LIKE PROTEIN"/>
    <property type="match status" value="1"/>
</dbReference>
<feature type="transmembrane region" description="Helical" evidence="8">
    <location>
        <begin position="857"/>
        <end position="875"/>
    </location>
</feature>
<evidence type="ECO:0000256" key="6">
    <source>
        <dbReference type="ARBA" id="ARBA00023136"/>
    </source>
</evidence>
<organism evidence="10 18">
    <name type="scientific">Bactrocera dorsalis</name>
    <name type="common">Oriental fruit fly</name>
    <name type="synonym">Dacus dorsalis</name>
    <dbReference type="NCBI Taxonomy" id="27457"/>
    <lineage>
        <taxon>Eukaryota</taxon>
        <taxon>Metazoa</taxon>
        <taxon>Ecdysozoa</taxon>
        <taxon>Arthropoda</taxon>
        <taxon>Hexapoda</taxon>
        <taxon>Insecta</taxon>
        <taxon>Pterygota</taxon>
        <taxon>Neoptera</taxon>
        <taxon>Endopterygota</taxon>
        <taxon>Diptera</taxon>
        <taxon>Brachycera</taxon>
        <taxon>Muscomorpha</taxon>
        <taxon>Tephritoidea</taxon>
        <taxon>Tephritidae</taxon>
        <taxon>Bactrocera</taxon>
        <taxon>Bactrocera</taxon>
    </lineage>
</organism>
<feature type="transmembrane region" description="Helical" evidence="8">
    <location>
        <begin position="825"/>
        <end position="850"/>
    </location>
</feature>
<dbReference type="PROSITE" id="PS01186">
    <property type="entry name" value="EGF_2"/>
    <property type="match status" value="1"/>
</dbReference>
<evidence type="ECO:0000256" key="2">
    <source>
        <dbReference type="ARBA" id="ARBA00005542"/>
    </source>
</evidence>
<evidence type="ECO:0000313" key="12">
    <source>
        <dbReference type="RefSeq" id="XP_049305827.1"/>
    </source>
</evidence>
<dbReference type="InterPro" id="IPR000742">
    <property type="entry name" value="EGF"/>
</dbReference>
<feature type="transmembrane region" description="Helical" evidence="8">
    <location>
        <begin position="881"/>
        <end position="903"/>
    </location>
</feature>
<evidence type="ECO:0000313" key="17">
    <source>
        <dbReference type="RefSeq" id="XP_049305832.1"/>
    </source>
</evidence>
<accession>A0ABM3J9C5</accession>
<proteinExistence type="inferred from homology"/>
<dbReference type="PROSITE" id="PS50026">
    <property type="entry name" value="EGF_3"/>
    <property type="match status" value="1"/>
</dbReference>
<feature type="domain" description="EGF-like" evidence="9">
    <location>
        <begin position="717"/>
        <end position="757"/>
    </location>
</feature>
<evidence type="ECO:0000313" key="15">
    <source>
        <dbReference type="RefSeq" id="XP_049305830.1"/>
    </source>
</evidence>
<evidence type="ECO:0000313" key="10">
    <source>
        <dbReference type="Proteomes" id="UP001652620"/>
    </source>
</evidence>
<evidence type="ECO:0000313" key="14">
    <source>
        <dbReference type="RefSeq" id="XP_049305829.1"/>
    </source>
</evidence>
<gene>
    <name evidence="11 12 13 14 15 16 17 18" type="primary">LOC105233177</name>
</gene>
<dbReference type="InterPro" id="IPR021910">
    <property type="entry name" value="NGX6/PGAP6/MYMK"/>
</dbReference>
<keyword evidence="10" id="KW-1185">Reference proteome</keyword>
<evidence type="ECO:0000256" key="8">
    <source>
        <dbReference type="SAM" id="Phobius"/>
    </source>
</evidence>
<dbReference type="RefSeq" id="XP_049305830.1">
    <property type="nucleotide sequence ID" value="XM_049449873.1"/>
</dbReference>
<dbReference type="RefSeq" id="XP_049305827.1">
    <property type="nucleotide sequence ID" value="XM_049449870.1"/>
</dbReference>
<keyword evidence="6 8" id="KW-0472">Membrane</keyword>
<sequence length="971" mass="110660">MDFIKFLAVFVCIISHNNCDARVQMNQHSAEGNDLIDEIDEEKKSLLMIPKSHTLVVRLPLNTLLKYTAYKDISILHFKVPADTRAAFFAFKAYEEGKSVFRGKCKPQNVDIHLKAGSYPVISPETIAFPKNFLSADQRSKTYSLQFQSNEKQQHFLIEGPQIGDWYAVAFISWTDPNKDRIVQQGLTRSCDTVLNAEMSVLRFQPFILCSGLSQSGVLCLCGSCSRSYFNKDFERNNDSTHSNIKSRNELIYKLYVPLDISVATAHFSIVEACKECPDIVFQIQSNAFPKSINESRDNVDQHNFIHSVHIIKPNQTANISLEFHVQEAAWHYIHVTFFKEKKIISEGWKTKLTKPFVSQNEEQYTNTINSNGAHFQKEHYEEDSICFHQIKYGLVINFQTSLDASHKEQETAVLKPTFATKNVTIDILNENITIDLLNHDAKEWLPKRFRGIDFYPLLRQSYREFFMFDYDLMPDKNGTVPFILNLTAGIPAGFAFDIGEVHDIGGTLTFAVSMKKALESESIVLKEIFPTSTGNDSTVKGRSRCNKTILVCMHLSEPGIPIWPDKCQYGQQVFPAASIVNNTDFSTTTGLVHVPFPESGRWYISMALYCHQNKSTPHLTVTDRVKDFIKKNIYTLDLIRQSCPCFLELKRCIANIECLNSMTEVETLKVKDCFVDPKCTPNYFDMILNFEVHQKLTNNQYFALENCNTSVVFTISSNPCVAGRCGRHGRCYHYMSGGLVFSTCVCMKGYRGWDCSEDSQVPSNLSILASSLLLTLSNLIFLPSICLAIQRYYYTEATIYFFAMVFSILYHACDSGEDEYSFCLVKIGVLQFCDFYCGLLAIWVTLIAMSHIRQQFVSILHMLGAVLLAFGTDLNKQSLWVFLAPALTGICLISTSWGIRCYKMRKWYPSPKYLTIYMPLGVVLVIVGLICFAFLQTKQNYYIVHSIWHTVMALSILCLLPSRKYFITKC</sequence>
<evidence type="ECO:0000256" key="1">
    <source>
        <dbReference type="ARBA" id="ARBA00004651"/>
    </source>
</evidence>
<evidence type="ECO:0000256" key="5">
    <source>
        <dbReference type="ARBA" id="ARBA00022989"/>
    </source>
</evidence>
<keyword evidence="4 8" id="KW-0812">Transmembrane</keyword>
<keyword evidence="5 8" id="KW-1133">Transmembrane helix</keyword>
<evidence type="ECO:0000256" key="4">
    <source>
        <dbReference type="ARBA" id="ARBA00022692"/>
    </source>
</evidence>
<evidence type="ECO:0000256" key="3">
    <source>
        <dbReference type="ARBA" id="ARBA00022475"/>
    </source>
</evidence>
<dbReference type="Pfam" id="PF12036">
    <property type="entry name" value="DUF3522"/>
    <property type="match status" value="1"/>
</dbReference>
<keyword evidence="7" id="KW-1015">Disulfide bond</keyword>
<evidence type="ECO:0000259" key="9">
    <source>
        <dbReference type="PROSITE" id="PS50026"/>
    </source>
</evidence>
<evidence type="ECO:0000313" key="11">
    <source>
        <dbReference type="RefSeq" id="XP_049305826.1"/>
    </source>
</evidence>
<comment type="similarity">
    <text evidence="2">Belongs to the TMEM8 family.</text>
</comment>
<feature type="transmembrane region" description="Helical" evidence="8">
    <location>
        <begin position="766"/>
        <end position="786"/>
    </location>
</feature>
<feature type="transmembrane region" description="Helical" evidence="8">
    <location>
        <begin position="942"/>
        <end position="961"/>
    </location>
</feature>
<evidence type="ECO:0000313" key="18">
    <source>
        <dbReference type="RefSeq" id="XP_049305833.1"/>
    </source>
</evidence>
<comment type="caution">
    <text evidence="7">Lacks conserved residue(s) required for the propagation of feature annotation.</text>
</comment>
<protein>
    <submittedName>
        <fullName evidence="11 12">Uncharacterized protein LOC105233177 isoform X1</fullName>
    </submittedName>
</protein>
<keyword evidence="7" id="KW-0245">EGF-like domain</keyword>
<dbReference type="GeneID" id="105233177"/>
<name>A0ABM3J9C5_BACDO</name>
<dbReference type="RefSeq" id="XP_049305826.1">
    <property type="nucleotide sequence ID" value="XM_049449869.1"/>
</dbReference>
<dbReference type="SUPFAM" id="SSF57196">
    <property type="entry name" value="EGF/Laminin"/>
    <property type="match status" value="1"/>
</dbReference>
<dbReference type="RefSeq" id="XP_049305829.1">
    <property type="nucleotide sequence ID" value="XM_049449872.1"/>
</dbReference>
<evidence type="ECO:0000313" key="13">
    <source>
        <dbReference type="RefSeq" id="XP_049305828.1"/>
    </source>
</evidence>
<dbReference type="RefSeq" id="XP_049305833.1">
    <property type="nucleotide sequence ID" value="XM_049449876.1"/>
</dbReference>
<evidence type="ECO:0000313" key="16">
    <source>
        <dbReference type="RefSeq" id="XP_049305831.1"/>
    </source>
</evidence>